<evidence type="ECO:0000256" key="3">
    <source>
        <dbReference type="ARBA" id="ARBA00019850"/>
    </source>
</evidence>
<dbReference type="InterPro" id="IPR013955">
    <property type="entry name" value="Rep_factor-A_C"/>
</dbReference>
<keyword evidence="6" id="KW-0863">Zinc-finger</keyword>
<evidence type="ECO:0000259" key="15">
    <source>
        <dbReference type="Pfam" id="PF04057"/>
    </source>
</evidence>
<evidence type="ECO:0000259" key="17">
    <source>
        <dbReference type="Pfam" id="PF16900"/>
    </source>
</evidence>
<keyword evidence="4" id="KW-0235">DNA replication</keyword>
<dbReference type="Pfam" id="PF01336">
    <property type="entry name" value="tRNA_anti-codon"/>
    <property type="match status" value="1"/>
</dbReference>
<evidence type="ECO:0000259" key="14">
    <source>
        <dbReference type="Pfam" id="PF01336"/>
    </source>
</evidence>
<comment type="function">
    <text evidence="11">As part of the heterotrimeric replication protein A complex (RPA/RP-A), binds and stabilizes single-stranded DNA intermediates, that form during DNA replication or upon DNA stress. It prevents their reannealing and in parallel, recruits and activates different proteins and complexes involved in DNA metabolism. Thereby, it plays an essential role both in DNA replication and the cellular response to DNA damage.</text>
</comment>
<dbReference type="InterPro" id="IPR004365">
    <property type="entry name" value="NA-bd_OB_tRNA"/>
</dbReference>
<keyword evidence="9" id="KW-0539">Nucleus</keyword>
<evidence type="ECO:0000256" key="6">
    <source>
        <dbReference type="ARBA" id="ARBA00022771"/>
    </source>
</evidence>
<keyword evidence="5" id="KW-0479">Metal-binding</keyword>
<sequence>MVIPGPRKMSVKLSEGSLAAIMSGGTVDAPVVQVLGNRKIVGNEASDRYRLLISDGVNVLSFAMLGTQLNEKVVSGQLSNNTIIRIKNHITSLVNNAAKGKKRVMIILDLDIIAKGEVVGLKIGNPVPLKDDGSSDNSSNDQPTAKSAPPKPTYGQPSHQPYTNGSNVHSTTPMQKKIQHSVPSSPGMTAATHPIASLSPYQNKWVIKARVTNKSSIRTWSNSKGEGRLFSVDLVDESGEIRATAFNDQCDAFYNMLEINKVYFIKGCRLKGANKKFTSIQNDYEMSFSNETQIATNDVQNLIARTTQRELKKRDITLVDNSNTEVTLTLWGSQAEEFDGSQQPVVAVKGGRLSEFSGGKSVSLLGSSLMRINPDIPEAHKLRGWFDNVGSTQDSQSISKSSGAGGGTSQFKMLSEIKMDNLGGGEKPDYFSCKAYVVDMCNGMYRCEKCAREFPNFKWRMILNGNIGDGTDNVWVTCFQEVAEKLLGVTTDELASLKSKDDQDEYDAVFQKAHFKCYNFRLRTKMETYMDEKRLRTSAVQIDPVNYVEYNRRMLNEIKEAMA</sequence>
<comment type="subcellular location">
    <subcellularLocation>
        <location evidence="1">Nucleus</location>
    </subcellularLocation>
</comment>
<name>A0A8K0K197_LADFU</name>
<dbReference type="CDD" id="cd04475">
    <property type="entry name" value="RPA1_DBD_B"/>
    <property type="match status" value="1"/>
</dbReference>
<dbReference type="EMBL" id="KZ308252">
    <property type="protein sequence ID" value="KAG8225777.1"/>
    <property type="molecule type" value="Genomic_DNA"/>
</dbReference>
<dbReference type="Pfam" id="PF04057">
    <property type="entry name" value="Rep-A_N"/>
    <property type="match status" value="1"/>
</dbReference>
<dbReference type="GO" id="GO:0006260">
    <property type="term" value="P:DNA replication"/>
    <property type="evidence" value="ECO:0007669"/>
    <property type="project" value="UniProtKB-KW"/>
</dbReference>
<feature type="domain" description="Replication factor A C-terminal" evidence="16">
    <location>
        <begin position="432"/>
        <end position="554"/>
    </location>
</feature>
<dbReference type="PANTHER" id="PTHR47165:SF4">
    <property type="entry name" value="OS03G0429900 PROTEIN"/>
    <property type="match status" value="1"/>
</dbReference>
<dbReference type="FunFam" id="2.40.50.140:FF:000041">
    <property type="entry name" value="Replication protein A subunit"/>
    <property type="match status" value="1"/>
</dbReference>
<evidence type="ECO:0000256" key="9">
    <source>
        <dbReference type="ARBA" id="ARBA00023242"/>
    </source>
</evidence>
<dbReference type="Proteomes" id="UP000792457">
    <property type="component" value="Unassembled WGS sequence"/>
</dbReference>
<evidence type="ECO:0000256" key="7">
    <source>
        <dbReference type="ARBA" id="ARBA00022833"/>
    </source>
</evidence>
<dbReference type="FunFam" id="2.40.50.140:FF:000090">
    <property type="entry name" value="Replication protein A subunit"/>
    <property type="match status" value="1"/>
</dbReference>
<dbReference type="CDD" id="cd04474">
    <property type="entry name" value="RPA1_DBD_A"/>
    <property type="match status" value="1"/>
</dbReference>
<evidence type="ECO:0000256" key="1">
    <source>
        <dbReference type="ARBA" id="ARBA00004123"/>
    </source>
</evidence>
<keyword evidence="7" id="KW-0862">Zinc</keyword>
<dbReference type="InterPro" id="IPR031657">
    <property type="entry name" value="REPA_OB_2"/>
</dbReference>
<organism evidence="18 19">
    <name type="scientific">Ladona fulva</name>
    <name type="common">Scarce chaser dragonfly</name>
    <name type="synonym">Libellula fulva</name>
    <dbReference type="NCBI Taxonomy" id="123851"/>
    <lineage>
        <taxon>Eukaryota</taxon>
        <taxon>Metazoa</taxon>
        <taxon>Ecdysozoa</taxon>
        <taxon>Arthropoda</taxon>
        <taxon>Hexapoda</taxon>
        <taxon>Insecta</taxon>
        <taxon>Pterygota</taxon>
        <taxon>Palaeoptera</taxon>
        <taxon>Odonata</taxon>
        <taxon>Epiprocta</taxon>
        <taxon>Anisoptera</taxon>
        <taxon>Libelluloidea</taxon>
        <taxon>Libellulidae</taxon>
        <taxon>Ladona</taxon>
    </lineage>
</organism>
<reference evidence="18" key="1">
    <citation type="submission" date="2013-04" db="EMBL/GenBank/DDBJ databases">
        <authorList>
            <person name="Qu J."/>
            <person name="Murali S.C."/>
            <person name="Bandaranaike D."/>
            <person name="Bellair M."/>
            <person name="Blankenburg K."/>
            <person name="Chao H."/>
            <person name="Dinh H."/>
            <person name="Doddapaneni H."/>
            <person name="Downs B."/>
            <person name="Dugan-Rocha S."/>
            <person name="Elkadiri S."/>
            <person name="Gnanaolivu R.D."/>
            <person name="Hernandez B."/>
            <person name="Javaid M."/>
            <person name="Jayaseelan J.C."/>
            <person name="Lee S."/>
            <person name="Li M."/>
            <person name="Ming W."/>
            <person name="Munidasa M."/>
            <person name="Muniz J."/>
            <person name="Nguyen L."/>
            <person name="Ongeri F."/>
            <person name="Osuji N."/>
            <person name="Pu L.-L."/>
            <person name="Puazo M."/>
            <person name="Qu C."/>
            <person name="Quiroz J."/>
            <person name="Raj R."/>
            <person name="Weissenberger G."/>
            <person name="Xin Y."/>
            <person name="Zou X."/>
            <person name="Han Y."/>
            <person name="Richards S."/>
            <person name="Worley K."/>
            <person name="Muzny D."/>
            <person name="Gibbs R."/>
        </authorList>
    </citation>
    <scope>NUCLEOTIDE SEQUENCE</scope>
    <source>
        <strain evidence="18">Sampled in the wild</strain>
    </source>
</reference>
<keyword evidence="8" id="KW-0238">DNA-binding</keyword>
<feature type="domain" description="Replication factor-A protein 1 N-terminal" evidence="15">
    <location>
        <begin position="13"/>
        <end position="114"/>
    </location>
</feature>
<feature type="domain" description="Replication protein A OB" evidence="17">
    <location>
        <begin position="296"/>
        <end position="373"/>
    </location>
</feature>
<evidence type="ECO:0000259" key="16">
    <source>
        <dbReference type="Pfam" id="PF08646"/>
    </source>
</evidence>
<dbReference type="AlphaFoldDB" id="A0A8K0K197"/>
<dbReference type="CDD" id="cd04476">
    <property type="entry name" value="RPA1_DBD_C"/>
    <property type="match status" value="1"/>
</dbReference>
<evidence type="ECO:0000256" key="11">
    <source>
        <dbReference type="ARBA" id="ARBA00058595"/>
    </source>
</evidence>
<dbReference type="FunFam" id="2.40.50.140:FF:000064">
    <property type="entry name" value="Replication protein A subunit"/>
    <property type="match status" value="1"/>
</dbReference>
<dbReference type="Gene3D" id="2.40.50.140">
    <property type="entry name" value="Nucleic acid-binding proteins"/>
    <property type="match status" value="4"/>
</dbReference>
<dbReference type="SUPFAM" id="SSF50249">
    <property type="entry name" value="Nucleic acid-binding proteins"/>
    <property type="match status" value="4"/>
</dbReference>
<dbReference type="InterPro" id="IPR012340">
    <property type="entry name" value="NA-bd_OB-fold"/>
</dbReference>
<feature type="domain" description="OB" evidence="14">
    <location>
        <begin position="205"/>
        <end position="276"/>
    </location>
</feature>
<evidence type="ECO:0000256" key="10">
    <source>
        <dbReference type="ARBA" id="ARBA00033010"/>
    </source>
</evidence>
<dbReference type="Pfam" id="PF16900">
    <property type="entry name" value="REPA_OB_2"/>
    <property type="match status" value="1"/>
</dbReference>
<evidence type="ECO:0000313" key="19">
    <source>
        <dbReference type="Proteomes" id="UP000792457"/>
    </source>
</evidence>
<evidence type="ECO:0000256" key="4">
    <source>
        <dbReference type="ARBA" id="ARBA00022705"/>
    </source>
</evidence>
<accession>A0A8K0K197</accession>
<comment type="caution">
    <text evidence="18">The sequence shown here is derived from an EMBL/GenBank/DDBJ whole genome shotgun (WGS) entry which is preliminary data.</text>
</comment>
<dbReference type="InterPro" id="IPR047192">
    <property type="entry name" value="Euk_RPA1_DBD_C"/>
</dbReference>
<gene>
    <name evidence="18" type="ORF">J437_LFUL005736</name>
</gene>
<dbReference type="Pfam" id="PF08646">
    <property type="entry name" value="Rep_fac-A_C"/>
    <property type="match status" value="1"/>
</dbReference>
<proteinExistence type="inferred from homology"/>
<evidence type="ECO:0000256" key="8">
    <source>
        <dbReference type="ARBA" id="ARBA00023125"/>
    </source>
</evidence>
<feature type="region of interest" description="Disordered" evidence="13">
    <location>
        <begin position="124"/>
        <end position="193"/>
    </location>
</feature>
<dbReference type="OrthoDB" id="1751331at2759"/>
<evidence type="ECO:0000313" key="18">
    <source>
        <dbReference type="EMBL" id="KAG8225777.1"/>
    </source>
</evidence>
<comment type="subunit">
    <text evidence="12">Component of the heterotrimeric canonical replication protein A complex (RPA).</text>
</comment>
<evidence type="ECO:0000256" key="5">
    <source>
        <dbReference type="ARBA" id="ARBA00022723"/>
    </source>
</evidence>
<dbReference type="FunFam" id="2.40.50.140:FF:000117">
    <property type="entry name" value="Replication protein A subunit"/>
    <property type="match status" value="1"/>
</dbReference>
<evidence type="ECO:0000256" key="2">
    <source>
        <dbReference type="ARBA" id="ARBA00005690"/>
    </source>
</evidence>
<feature type="compositionally biased region" description="Polar residues" evidence="13">
    <location>
        <begin position="155"/>
        <end position="174"/>
    </location>
</feature>
<keyword evidence="19" id="KW-1185">Reference proteome</keyword>
<dbReference type="GO" id="GO:0008270">
    <property type="term" value="F:zinc ion binding"/>
    <property type="evidence" value="ECO:0007669"/>
    <property type="project" value="UniProtKB-KW"/>
</dbReference>
<dbReference type="InterPro" id="IPR007199">
    <property type="entry name" value="Rep_factor-A_N"/>
</dbReference>
<reference evidence="18" key="2">
    <citation type="submission" date="2017-10" db="EMBL/GenBank/DDBJ databases">
        <title>Ladona fulva Genome sequencing and assembly.</title>
        <authorList>
            <person name="Murali S."/>
            <person name="Richards S."/>
            <person name="Bandaranaike D."/>
            <person name="Bellair M."/>
            <person name="Blankenburg K."/>
            <person name="Chao H."/>
            <person name="Dinh H."/>
            <person name="Doddapaneni H."/>
            <person name="Dugan-Rocha S."/>
            <person name="Elkadiri S."/>
            <person name="Gnanaolivu R."/>
            <person name="Hernandez B."/>
            <person name="Skinner E."/>
            <person name="Javaid M."/>
            <person name="Lee S."/>
            <person name="Li M."/>
            <person name="Ming W."/>
            <person name="Munidasa M."/>
            <person name="Muniz J."/>
            <person name="Nguyen L."/>
            <person name="Hughes D."/>
            <person name="Osuji N."/>
            <person name="Pu L.-L."/>
            <person name="Puazo M."/>
            <person name="Qu C."/>
            <person name="Quiroz J."/>
            <person name="Raj R."/>
            <person name="Weissenberger G."/>
            <person name="Xin Y."/>
            <person name="Zou X."/>
            <person name="Han Y."/>
            <person name="Worley K."/>
            <person name="Muzny D."/>
            <person name="Gibbs R."/>
        </authorList>
    </citation>
    <scope>NUCLEOTIDE SEQUENCE</scope>
    <source>
        <strain evidence="18">Sampled in the wild</strain>
    </source>
</reference>
<protein>
    <recommendedName>
        <fullName evidence="3">Replication protein A 70 kDa DNA-binding subunit</fullName>
    </recommendedName>
    <alternativeName>
        <fullName evidence="10">Replication factor A protein 1</fullName>
    </alternativeName>
</protein>
<evidence type="ECO:0000256" key="13">
    <source>
        <dbReference type="SAM" id="MobiDB-lite"/>
    </source>
</evidence>
<comment type="similarity">
    <text evidence="2">Belongs to the replication factor A protein 1 family.</text>
</comment>
<dbReference type="PANTHER" id="PTHR47165">
    <property type="entry name" value="OS03G0429900 PROTEIN"/>
    <property type="match status" value="1"/>
</dbReference>
<dbReference type="GO" id="GO:0003677">
    <property type="term" value="F:DNA binding"/>
    <property type="evidence" value="ECO:0007669"/>
    <property type="project" value="UniProtKB-KW"/>
</dbReference>
<dbReference type="CDD" id="cd04477">
    <property type="entry name" value="RPA1N"/>
    <property type="match status" value="1"/>
</dbReference>
<dbReference type="GO" id="GO:0005634">
    <property type="term" value="C:nucleus"/>
    <property type="evidence" value="ECO:0007669"/>
    <property type="project" value="UniProtKB-SubCell"/>
</dbReference>
<evidence type="ECO:0000256" key="12">
    <source>
        <dbReference type="ARBA" id="ARBA00062035"/>
    </source>
</evidence>